<proteinExistence type="predicted"/>
<reference evidence="1" key="1">
    <citation type="journal article" date="2023" name="Mol. Phylogenet. Evol.">
        <title>Genome-scale phylogeny and comparative genomics of the fungal order Sordariales.</title>
        <authorList>
            <person name="Hensen N."/>
            <person name="Bonometti L."/>
            <person name="Westerberg I."/>
            <person name="Brannstrom I.O."/>
            <person name="Guillou S."/>
            <person name="Cros-Aarteil S."/>
            <person name="Calhoun S."/>
            <person name="Haridas S."/>
            <person name="Kuo A."/>
            <person name="Mondo S."/>
            <person name="Pangilinan J."/>
            <person name="Riley R."/>
            <person name="LaButti K."/>
            <person name="Andreopoulos B."/>
            <person name="Lipzen A."/>
            <person name="Chen C."/>
            <person name="Yan M."/>
            <person name="Daum C."/>
            <person name="Ng V."/>
            <person name="Clum A."/>
            <person name="Steindorff A."/>
            <person name="Ohm R.A."/>
            <person name="Martin F."/>
            <person name="Silar P."/>
            <person name="Natvig D.O."/>
            <person name="Lalanne C."/>
            <person name="Gautier V."/>
            <person name="Ament-Velasquez S.L."/>
            <person name="Kruys A."/>
            <person name="Hutchinson M.I."/>
            <person name="Powell A.J."/>
            <person name="Barry K."/>
            <person name="Miller A.N."/>
            <person name="Grigoriev I.V."/>
            <person name="Debuchy R."/>
            <person name="Gladieux P."/>
            <person name="Hiltunen Thoren M."/>
            <person name="Johannesson H."/>
        </authorList>
    </citation>
    <scope>NUCLEOTIDE SEQUENCE</scope>
    <source>
        <strain evidence="1">CBS 232.78</strain>
    </source>
</reference>
<dbReference type="AlphaFoldDB" id="A0AAE0KDG5"/>
<comment type="caution">
    <text evidence="1">The sequence shown here is derived from an EMBL/GenBank/DDBJ whole genome shotgun (WGS) entry which is preliminary data.</text>
</comment>
<gene>
    <name evidence="1" type="ORF">B0H63DRAFT_548823</name>
</gene>
<feature type="non-terminal residue" evidence="1">
    <location>
        <position position="1"/>
    </location>
</feature>
<reference evidence="1" key="2">
    <citation type="submission" date="2023-06" db="EMBL/GenBank/DDBJ databases">
        <authorList>
            <consortium name="Lawrence Berkeley National Laboratory"/>
            <person name="Haridas S."/>
            <person name="Hensen N."/>
            <person name="Bonometti L."/>
            <person name="Westerberg I."/>
            <person name="Brannstrom I.O."/>
            <person name="Guillou S."/>
            <person name="Cros-Aarteil S."/>
            <person name="Calhoun S."/>
            <person name="Kuo A."/>
            <person name="Mondo S."/>
            <person name="Pangilinan J."/>
            <person name="Riley R."/>
            <person name="LaButti K."/>
            <person name="Andreopoulos B."/>
            <person name="Lipzen A."/>
            <person name="Chen C."/>
            <person name="Yanf M."/>
            <person name="Daum C."/>
            <person name="Ng V."/>
            <person name="Clum A."/>
            <person name="Steindorff A."/>
            <person name="Ohm R."/>
            <person name="Martin F."/>
            <person name="Silar P."/>
            <person name="Natvig D."/>
            <person name="Lalanne C."/>
            <person name="Gautier V."/>
            <person name="Ament-velasquez S.L."/>
            <person name="Kruys A."/>
            <person name="Hutchinson M.I."/>
            <person name="Powell A.J."/>
            <person name="Barry K."/>
            <person name="Miller A.N."/>
            <person name="Grigoriev I.V."/>
            <person name="Debuchy R."/>
            <person name="Gladieux P."/>
            <person name="Thoren M.H."/>
            <person name="Johannesson H."/>
        </authorList>
    </citation>
    <scope>NUCLEOTIDE SEQUENCE</scope>
    <source>
        <strain evidence="1">CBS 232.78</strain>
    </source>
</reference>
<evidence type="ECO:0000313" key="2">
    <source>
        <dbReference type="Proteomes" id="UP001285441"/>
    </source>
</evidence>
<sequence>SQGAPLAITQTYKPLQFKSYDSVNTAAVWILRMDARMFSPQNSSYTASQNSHSLLPHSNQPKNLYDAENQTIHVYFGRLLPSESNTPWMLQRLMSLDVRTWLGSGGGLSALKNARVLELGLCEEFFFDTFPEDDEYDSARSAVQHHQEIPESPARLMATIRQAISALGGTLFDVVELIVQPLGEYSSMSDYFPEKLETGPGILRPTARVYREFIDEFTQFGPGVAKEVHLAGLFPDDWAALVEQRMRCPVRKDLTVFANEIGMLTNPKIDCIPVLDMYGPGGPSLSWERRLRNCHDQVTETMVRGAGCRRQNNAVEPDFDPGYIST</sequence>
<name>A0AAE0KDG5_9PEZI</name>
<organism evidence="1 2">
    <name type="scientific">Podospora didyma</name>
    <dbReference type="NCBI Taxonomy" id="330526"/>
    <lineage>
        <taxon>Eukaryota</taxon>
        <taxon>Fungi</taxon>
        <taxon>Dikarya</taxon>
        <taxon>Ascomycota</taxon>
        <taxon>Pezizomycotina</taxon>
        <taxon>Sordariomycetes</taxon>
        <taxon>Sordariomycetidae</taxon>
        <taxon>Sordariales</taxon>
        <taxon>Podosporaceae</taxon>
        <taxon>Podospora</taxon>
    </lineage>
</organism>
<dbReference type="Proteomes" id="UP001285441">
    <property type="component" value="Unassembled WGS sequence"/>
</dbReference>
<keyword evidence="2" id="KW-1185">Reference proteome</keyword>
<evidence type="ECO:0000313" key="1">
    <source>
        <dbReference type="EMBL" id="KAK3374589.1"/>
    </source>
</evidence>
<accession>A0AAE0KDG5</accession>
<dbReference type="EMBL" id="JAULSW010000007">
    <property type="protein sequence ID" value="KAK3374589.1"/>
    <property type="molecule type" value="Genomic_DNA"/>
</dbReference>
<protein>
    <submittedName>
        <fullName evidence="1">Uncharacterized protein</fullName>
    </submittedName>
</protein>